<protein>
    <submittedName>
        <fullName evidence="1">Uncharacterized protein</fullName>
    </submittedName>
</protein>
<reference evidence="1" key="2">
    <citation type="submission" date="2021-10" db="EMBL/GenBank/DDBJ databases">
        <authorList>
            <person name="Piombo E."/>
        </authorList>
    </citation>
    <scope>NUCLEOTIDE SEQUENCE</scope>
</reference>
<comment type="caution">
    <text evidence="1">The sequence shown here is derived from an EMBL/GenBank/DDBJ whole genome shotgun (WGS) entry which is preliminary data.</text>
</comment>
<accession>A0ACA9T906</accession>
<sequence length="536" mass="60738">MQFTISYGGALWPLLMALLSIWLMSTGVLFVYRITFHPLARFPGPKLAAISYANEFWFDVVRGGRYTHEVLRMHEKYGPIVRINPNELHCNDPAFVDVVYAACNQRRNKSPQYIYGYPASLQMSTEGSLDHDHHRRRSAAMSKCFSRSSISQIEHLVHLNAQKLCDKILARQNSAPFAVVQAYSCFTADVISHYCFGDSDCYLDQDDWEPNFRTLVDNFERNLHIFRHIPGLATLVERVPLILTNLFSTEMKTIAINFKVSIPRRVRRAMDLSHVSVGKVPTILSALLSSNLPPPEKTLRRLTGEAVSLMAGGTESTSATLVLLTFHLLSNPNHHKRLHAEISAIATDPTQLPDWKALEKLNFFSAVILECLRLLPGVSGRSPRIATHEDLIYEAKLFSSADSLAPSLTYTIPRGFPVSISTYILHTNETIFPNAKDFVPDRWLDENGNIIRELERYLLSFSRGSRQCIGRQLALCELYICAAAMILRVFPFLKLYQTGRIDVDYDHDELIGKPSPRSNGVRVQVLDRSREPEMKT</sequence>
<dbReference type="EMBL" id="CADEHS020000001">
    <property type="protein sequence ID" value="CAG9937171.1"/>
    <property type="molecule type" value="Genomic_DNA"/>
</dbReference>
<name>A0ACA9T906_BIOOC</name>
<keyword evidence="2" id="KW-1185">Reference proteome</keyword>
<proteinExistence type="predicted"/>
<dbReference type="Proteomes" id="UP000836387">
    <property type="component" value="Unassembled WGS sequence"/>
</dbReference>
<gene>
    <name evidence="1" type="ORF">CRV2_00004354</name>
</gene>
<evidence type="ECO:0000313" key="2">
    <source>
        <dbReference type="Proteomes" id="UP000836387"/>
    </source>
</evidence>
<evidence type="ECO:0000313" key="1">
    <source>
        <dbReference type="EMBL" id="CAG9937171.1"/>
    </source>
</evidence>
<organism evidence="1 2">
    <name type="scientific">Clonostachys rosea f. rosea IK726</name>
    <dbReference type="NCBI Taxonomy" id="1349383"/>
    <lineage>
        <taxon>Eukaryota</taxon>
        <taxon>Fungi</taxon>
        <taxon>Dikarya</taxon>
        <taxon>Ascomycota</taxon>
        <taxon>Pezizomycotina</taxon>
        <taxon>Sordariomycetes</taxon>
        <taxon>Hypocreomycetidae</taxon>
        <taxon>Hypocreales</taxon>
        <taxon>Bionectriaceae</taxon>
        <taxon>Clonostachys</taxon>
    </lineage>
</organism>
<reference evidence="1" key="1">
    <citation type="submission" date="2020-04" db="EMBL/GenBank/DDBJ databases">
        <authorList>
            <person name="Broberg M."/>
        </authorList>
    </citation>
    <scope>NUCLEOTIDE SEQUENCE</scope>
</reference>